<keyword evidence="9 11" id="KW-1133">Transmembrane helix</keyword>
<evidence type="ECO:0000259" key="12">
    <source>
        <dbReference type="PROSITE" id="PS50846"/>
    </source>
</evidence>
<dbReference type="InterPro" id="IPR023298">
    <property type="entry name" value="ATPase_P-typ_TM_dom_sf"/>
</dbReference>
<proteinExistence type="inferred from homology"/>
<evidence type="ECO:0000256" key="4">
    <source>
        <dbReference type="ARBA" id="ARBA00022692"/>
    </source>
</evidence>
<dbReference type="Pfam" id="PF00403">
    <property type="entry name" value="HMA"/>
    <property type="match status" value="1"/>
</dbReference>
<keyword evidence="13" id="KW-0378">Hydrolase</keyword>
<dbReference type="SUPFAM" id="SSF81665">
    <property type="entry name" value="Calcium ATPase, transmembrane domain M"/>
    <property type="match status" value="1"/>
</dbReference>
<evidence type="ECO:0000256" key="7">
    <source>
        <dbReference type="ARBA" id="ARBA00022840"/>
    </source>
</evidence>
<dbReference type="Gene3D" id="3.40.1110.10">
    <property type="entry name" value="Calcium-transporting ATPase, cytoplasmic domain N"/>
    <property type="match status" value="1"/>
</dbReference>
<keyword evidence="8" id="KW-1278">Translocase</keyword>
<dbReference type="GO" id="GO:0055070">
    <property type="term" value="P:copper ion homeostasis"/>
    <property type="evidence" value="ECO:0007669"/>
    <property type="project" value="TreeGrafter"/>
</dbReference>
<dbReference type="AlphaFoldDB" id="C3J873"/>
<evidence type="ECO:0000256" key="3">
    <source>
        <dbReference type="ARBA" id="ARBA00022475"/>
    </source>
</evidence>
<dbReference type="PROSITE" id="PS00154">
    <property type="entry name" value="ATPASE_E1_E2"/>
    <property type="match status" value="1"/>
</dbReference>
<dbReference type="GO" id="GO:0005524">
    <property type="term" value="F:ATP binding"/>
    <property type="evidence" value="ECO:0007669"/>
    <property type="project" value="UniProtKB-UniRule"/>
</dbReference>
<keyword evidence="14" id="KW-1185">Reference proteome</keyword>
<keyword evidence="4 11" id="KW-0812">Transmembrane</keyword>
<dbReference type="STRING" id="553175.POREN0001_1317"/>
<feature type="transmembrane region" description="Helical" evidence="11">
    <location>
        <begin position="119"/>
        <end position="137"/>
    </location>
</feature>
<dbReference type="InterPro" id="IPR023299">
    <property type="entry name" value="ATPase_P-typ_cyto_dom_N"/>
</dbReference>
<dbReference type="InterPro" id="IPR023214">
    <property type="entry name" value="HAD_sf"/>
</dbReference>
<dbReference type="eggNOG" id="COG2217">
    <property type="taxonomic scope" value="Bacteria"/>
</dbReference>
<feature type="transmembrane region" description="Helical" evidence="11">
    <location>
        <begin position="185"/>
        <end position="203"/>
    </location>
</feature>
<keyword evidence="6 11" id="KW-0547">Nucleotide-binding</keyword>
<dbReference type="InterPro" id="IPR017969">
    <property type="entry name" value="Heavy-metal-associated_CS"/>
</dbReference>
<dbReference type="InterPro" id="IPR018303">
    <property type="entry name" value="ATPase_P-typ_P_site"/>
</dbReference>
<dbReference type="GO" id="GO:0043682">
    <property type="term" value="F:P-type divalent copper transporter activity"/>
    <property type="evidence" value="ECO:0007669"/>
    <property type="project" value="TreeGrafter"/>
</dbReference>
<accession>C3J873</accession>
<evidence type="ECO:0000256" key="10">
    <source>
        <dbReference type="ARBA" id="ARBA00023136"/>
    </source>
</evidence>
<dbReference type="Gene3D" id="3.30.70.100">
    <property type="match status" value="1"/>
</dbReference>
<keyword evidence="10 11" id="KW-0472">Membrane</keyword>
<feature type="transmembrane region" description="Helical" evidence="11">
    <location>
        <begin position="337"/>
        <end position="359"/>
    </location>
</feature>
<evidence type="ECO:0000256" key="9">
    <source>
        <dbReference type="ARBA" id="ARBA00022989"/>
    </source>
</evidence>
<evidence type="ECO:0000256" key="11">
    <source>
        <dbReference type="RuleBase" id="RU362081"/>
    </source>
</evidence>
<dbReference type="NCBIfam" id="TIGR01512">
    <property type="entry name" value="ATPase-IB2_Cd"/>
    <property type="match status" value="1"/>
</dbReference>
<evidence type="ECO:0000256" key="1">
    <source>
        <dbReference type="ARBA" id="ARBA00004651"/>
    </source>
</evidence>
<comment type="subcellular location">
    <subcellularLocation>
        <location evidence="1">Cell membrane</location>
        <topology evidence="1">Multi-pass membrane protein</topology>
    </subcellularLocation>
</comment>
<evidence type="ECO:0000313" key="13">
    <source>
        <dbReference type="EMBL" id="EEN83763.1"/>
    </source>
</evidence>
<dbReference type="InterPro" id="IPR001757">
    <property type="entry name" value="P_typ_ATPase"/>
</dbReference>
<dbReference type="EC" id="3.6.3.4" evidence="13"/>
<dbReference type="GeneID" id="93365622"/>
<dbReference type="GO" id="GO:0016887">
    <property type="term" value="F:ATP hydrolysis activity"/>
    <property type="evidence" value="ECO:0007669"/>
    <property type="project" value="InterPro"/>
</dbReference>
<dbReference type="FunFam" id="2.70.150.10:FF:000020">
    <property type="entry name" value="Copper-exporting P-type ATPase A"/>
    <property type="match status" value="1"/>
</dbReference>
<keyword evidence="5 11" id="KW-0479">Metal-binding</keyword>
<evidence type="ECO:0000313" key="14">
    <source>
        <dbReference type="Proteomes" id="UP000004295"/>
    </source>
</evidence>
<dbReference type="Pfam" id="PF00122">
    <property type="entry name" value="E1-E2_ATPase"/>
    <property type="match status" value="1"/>
</dbReference>
<dbReference type="GO" id="GO:0005507">
    <property type="term" value="F:copper ion binding"/>
    <property type="evidence" value="ECO:0007669"/>
    <property type="project" value="TreeGrafter"/>
</dbReference>
<dbReference type="InterPro" id="IPR036163">
    <property type="entry name" value="HMA_dom_sf"/>
</dbReference>
<keyword evidence="3 11" id="KW-1003">Cell membrane</keyword>
<dbReference type="InterPro" id="IPR006121">
    <property type="entry name" value="HMA_dom"/>
</dbReference>
<dbReference type="Proteomes" id="UP000004295">
    <property type="component" value="Unassembled WGS sequence"/>
</dbReference>
<dbReference type="PANTHER" id="PTHR43520:SF8">
    <property type="entry name" value="P-TYPE CU(+) TRANSPORTER"/>
    <property type="match status" value="1"/>
</dbReference>
<dbReference type="EMBL" id="ACNN01000005">
    <property type="protein sequence ID" value="EEN83763.1"/>
    <property type="molecule type" value="Genomic_DNA"/>
</dbReference>
<dbReference type="GO" id="GO:0005886">
    <property type="term" value="C:plasma membrane"/>
    <property type="evidence" value="ECO:0007669"/>
    <property type="project" value="UniProtKB-SubCell"/>
</dbReference>
<evidence type="ECO:0000256" key="2">
    <source>
        <dbReference type="ARBA" id="ARBA00006024"/>
    </source>
</evidence>
<comment type="caution">
    <text evidence="13">The sequence shown here is derived from an EMBL/GenBank/DDBJ whole genome shotgun (WGS) entry which is preliminary data.</text>
</comment>
<evidence type="ECO:0000256" key="5">
    <source>
        <dbReference type="ARBA" id="ARBA00022723"/>
    </source>
</evidence>
<dbReference type="InterPro" id="IPR027256">
    <property type="entry name" value="P-typ_ATPase_IB"/>
</dbReference>
<dbReference type="InterPro" id="IPR008250">
    <property type="entry name" value="ATPase_P-typ_transduc_dom_A_sf"/>
</dbReference>
<dbReference type="Gene3D" id="2.70.150.10">
    <property type="entry name" value="Calcium-transporting ATPase, cytoplasmic transduction domain A"/>
    <property type="match status" value="1"/>
</dbReference>
<dbReference type="InterPro" id="IPR059000">
    <property type="entry name" value="ATPase_P-type_domA"/>
</dbReference>
<dbReference type="GO" id="GO:0060003">
    <property type="term" value="P:copper ion export"/>
    <property type="evidence" value="ECO:0007669"/>
    <property type="project" value="UniProtKB-ARBA"/>
</dbReference>
<dbReference type="NCBIfam" id="TIGR01494">
    <property type="entry name" value="ATPase_P-type"/>
    <property type="match status" value="1"/>
</dbReference>
<evidence type="ECO:0000256" key="8">
    <source>
        <dbReference type="ARBA" id="ARBA00022967"/>
    </source>
</evidence>
<sequence>MQPNERYFPVVGMRCAACAEKVEQAVAHAVGVESAAVLYTERILHVRYRPTETSPEALAKVVEGVGFELILADTEYELAEQHRKALLEDAKRMRRNLIGAWVATLLMMLLMLLPFPHLVHQLGMALAAASVYFFFAADYHRAALRQIVHGVFSMDTLVSLSTTVSFVSGVLALFGGWGIFTDAHIYFDATVMIPAFVLLGKWLEQRATQRTGDAVAALVESRPRWALQMRDGVATEVPVETLKVGDRIRVRAGEAIPVDGVLLKGTTSVDEQLISGEPLPVEKVVGSSVFAGTLNCEGAFTMEATSVGRDTILGTIIETVRHTQTDKPPIRRIADRIAAIFVPVVMGLSLLTLLLWLLLGDPLDAWRWGMRCAISVLVIACPCALGLATPTALTVMVGETARRHILIRKAASMEVLPRVTHVFLDKTGTITSGHPEVVEETWADGVSPEGLMPLFVAMEQQSTHPLAAAIVVHAALPEDLVLPSLDSVETFVGKGVEAYSEGVCYRIGNAGFVGATPHPEAEGSEVFFSREGQVVARLLVADRVTEESREAVADLRKRGIEVVLLTGDNHGAAQTAAQAAGIEEWHAALLPHEKLEIVAKARAKGAVVAMVGDGINDSEALGEADVSLAFASGSDIAVSVADITLAQNDLRLLPQAIEIAKRSLRTIHANFFWALLYNFIAIPLAAGALYSAWGILLSPTISGAAMAFSSLSVVTNSLLLKRRLRREK</sequence>
<reference evidence="13 14" key="1">
    <citation type="submission" date="2009-04" db="EMBL/GenBank/DDBJ databases">
        <authorList>
            <person name="Sebastian Y."/>
            <person name="Madupu R."/>
            <person name="Durkin A.S."/>
            <person name="Torralba M."/>
            <person name="Methe B."/>
            <person name="Sutton G.G."/>
            <person name="Strausberg R.L."/>
            <person name="Nelson K.E."/>
        </authorList>
    </citation>
    <scope>NUCLEOTIDE SEQUENCE [LARGE SCALE GENOMIC DNA]</scope>
    <source>
        <strain evidence="14">ATCC 35406 / BCRC 14492 / JCM 8526 / NCTC 13058 / HG 370</strain>
    </source>
</reference>
<gene>
    <name evidence="13" type="ORF">POREN0001_1317</name>
</gene>
<dbReference type="RefSeq" id="WP_004332239.1">
    <property type="nucleotide sequence ID" value="NZ_ACNN01000005.1"/>
</dbReference>
<dbReference type="PRINTS" id="PR00119">
    <property type="entry name" value="CATATPASE"/>
</dbReference>
<organism evidence="13 14">
    <name type="scientific">Porphyromonas endodontalis (strain ATCC 35406 / DSM 24491 / JCM 8526 / CCUG 16442 / BCRC 14492 / NCTC 13058 / HG 370)</name>
    <name type="common">Bacteroides endodontalis</name>
    <dbReference type="NCBI Taxonomy" id="553175"/>
    <lineage>
        <taxon>Bacteria</taxon>
        <taxon>Pseudomonadati</taxon>
        <taxon>Bacteroidota</taxon>
        <taxon>Bacteroidia</taxon>
        <taxon>Bacteroidales</taxon>
        <taxon>Porphyromonadaceae</taxon>
        <taxon>Porphyromonas</taxon>
    </lineage>
</organism>
<dbReference type="PRINTS" id="PR00943">
    <property type="entry name" value="CUATPASE"/>
</dbReference>
<evidence type="ECO:0000256" key="6">
    <source>
        <dbReference type="ARBA" id="ARBA00022741"/>
    </source>
</evidence>
<dbReference type="InterPro" id="IPR036412">
    <property type="entry name" value="HAD-like_sf"/>
</dbReference>
<dbReference type="SUPFAM" id="SSF55008">
    <property type="entry name" value="HMA, heavy metal-associated domain"/>
    <property type="match status" value="1"/>
</dbReference>
<dbReference type="PROSITE" id="PS50846">
    <property type="entry name" value="HMA_2"/>
    <property type="match status" value="1"/>
</dbReference>
<feature type="transmembrane region" description="Helical" evidence="11">
    <location>
        <begin position="701"/>
        <end position="720"/>
    </location>
</feature>
<feature type="domain" description="HMA" evidence="12">
    <location>
        <begin position="4"/>
        <end position="70"/>
    </location>
</feature>
<name>C3J873_POREA</name>
<keyword evidence="7 11" id="KW-0067">ATP-binding</keyword>
<comment type="similarity">
    <text evidence="2 11">Belongs to the cation transport ATPase (P-type) (TC 3.A.3) family. Type IB subfamily.</text>
</comment>
<feature type="transmembrane region" description="Helical" evidence="11">
    <location>
        <begin position="671"/>
        <end position="695"/>
    </location>
</feature>
<feature type="transmembrane region" description="Helical" evidence="11">
    <location>
        <begin position="157"/>
        <end position="179"/>
    </location>
</feature>
<dbReference type="Pfam" id="PF00702">
    <property type="entry name" value="Hydrolase"/>
    <property type="match status" value="1"/>
</dbReference>
<dbReference type="Gene3D" id="3.40.50.1000">
    <property type="entry name" value="HAD superfamily/HAD-like"/>
    <property type="match status" value="1"/>
</dbReference>
<dbReference type="SUPFAM" id="SSF81653">
    <property type="entry name" value="Calcium ATPase, transduction domain A"/>
    <property type="match status" value="1"/>
</dbReference>
<feature type="transmembrane region" description="Helical" evidence="11">
    <location>
        <begin position="96"/>
        <end position="113"/>
    </location>
</feature>
<dbReference type="PANTHER" id="PTHR43520">
    <property type="entry name" value="ATP7, ISOFORM B"/>
    <property type="match status" value="1"/>
</dbReference>
<dbReference type="SUPFAM" id="SSF56784">
    <property type="entry name" value="HAD-like"/>
    <property type="match status" value="1"/>
</dbReference>
<dbReference type="NCBIfam" id="TIGR01511">
    <property type="entry name" value="ATPase-IB1_Cu"/>
    <property type="match status" value="1"/>
</dbReference>
<feature type="transmembrane region" description="Helical" evidence="11">
    <location>
        <begin position="374"/>
        <end position="398"/>
    </location>
</feature>
<dbReference type="PROSITE" id="PS01047">
    <property type="entry name" value="HMA_1"/>
    <property type="match status" value="1"/>
</dbReference>
<dbReference type="CDD" id="cd00371">
    <property type="entry name" value="HMA"/>
    <property type="match status" value="1"/>
</dbReference>
<dbReference type="NCBIfam" id="TIGR01525">
    <property type="entry name" value="ATPase-IB_hvy"/>
    <property type="match status" value="1"/>
</dbReference>
<protein>
    <submittedName>
        <fullName evidence="13">Copper-exporting ATPase</fullName>
        <ecNumber evidence="13">3.6.3.4</ecNumber>
    </submittedName>
</protein>